<dbReference type="Proteomes" id="UP001066276">
    <property type="component" value="Chromosome 5"/>
</dbReference>
<evidence type="ECO:0000313" key="3">
    <source>
        <dbReference type="Proteomes" id="UP001066276"/>
    </source>
</evidence>
<feature type="region of interest" description="Disordered" evidence="1">
    <location>
        <begin position="51"/>
        <end position="80"/>
    </location>
</feature>
<evidence type="ECO:0000256" key="1">
    <source>
        <dbReference type="SAM" id="MobiDB-lite"/>
    </source>
</evidence>
<accession>A0AAV7RRU7</accession>
<proteinExistence type="predicted"/>
<sequence length="80" mass="8730">MWRTAGRRDWAPSAVLGREAGGAVCPVAERGVRPLPCWKPRPDAARSAAAGVRRATRDHRRSHQRLNLLLRGEAGGPSPR</sequence>
<keyword evidence="3" id="KW-1185">Reference proteome</keyword>
<comment type="caution">
    <text evidence="2">The sequence shown here is derived from an EMBL/GenBank/DDBJ whole genome shotgun (WGS) entry which is preliminary data.</text>
</comment>
<evidence type="ECO:0000313" key="2">
    <source>
        <dbReference type="EMBL" id="KAJ1155307.1"/>
    </source>
</evidence>
<protein>
    <submittedName>
        <fullName evidence="2">Uncharacterized protein</fullName>
    </submittedName>
</protein>
<dbReference type="AlphaFoldDB" id="A0AAV7RRU7"/>
<name>A0AAV7RRU7_PLEWA</name>
<dbReference type="EMBL" id="JANPWB010000009">
    <property type="protein sequence ID" value="KAJ1155307.1"/>
    <property type="molecule type" value="Genomic_DNA"/>
</dbReference>
<organism evidence="2 3">
    <name type="scientific">Pleurodeles waltl</name>
    <name type="common">Iberian ribbed newt</name>
    <dbReference type="NCBI Taxonomy" id="8319"/>
    <lineage>
        <taxon>Eukaryota</taxon>
        <taxon>Metazoa</taxon>
        <taxon>Chordata</taxon>
        <taxon>Craniata</taxon>
        <taxon>Vertebrata</taxon>
        <taxon>Euteleostomi</taxon>
        <taxon>Amphibia</taxon>
        <taxon>Batrachia</taxon>
        <taxon>Caudata</taxon>
        <taxon>Salamandroidea</taxon>
        <taxon>Salamandridae</taxon>
        <taxon>Pleurodelinae</taxon>
        <taxon>Pleurodeles</taxon>
    </lineage>
</organism>
<gene>
    <name evidence="2" type="ORF">NDU88_008038</name>
</gene>
<reference evidence="2" key="1">
    <citation type="journal article" date="2022" name="bioRxiv">
        <title>Sequencing and chromosome-scale assembly of the giantPleurodeles waltlgenome.</title>
        <authorList>
            <person name="Brown T."/>
            <person name="Elewa A."/>
            <person name="Iarovenko S."/>
            <person name="Subramanian E."/>
            <person name="Araus A.J."/>
            <person name="Petzold A."/>
            <person name="Susuki M."/>
            <person name="Suzuki K.-i.T."/>
            <person name="Hayashi T."/>
            <person name="Toyoda A."/>
            <person name="Oliveira C."/>
            <person name="Osipova E."/>
            <person name="Leigh N.D."/>
            <person name="Simon A."/>
            <person name="Yun M.H."/>
        </authorList>
    </citation>
    <scope>NUCLEOTIDE SEQUENCE</scope>
    <source>
        <strain evidence="2">20211129_DDA</strain>
        <tissue evidence="2">Liver</tissue>
    </source>
</reference>
<feature type="compositionally biased region" description="Basic residues" evidence="1">
    <location>
        <begin position="54"/>
        <end position="64"/>
    </location>
</feature>